<evidence type="ECO:0000259" key="12">
    <source>
        <dbReference type="SMART" id="SM01104"/>
    </source>
</evidence>
<dbReference type="GO" id="GO:0032784">
    <property type="term" value="P:regulation of DNA-templated transcription elongation"/>
    <property type="evidence" value="ECO:0007669"/>
    <property type="project" value="InterPro"/>
</dbReference>
<evidence type="ECO:0000313" key="13">
    <source>
        <dbReference type="EMBL" id="EPZ36455.1"/>
    </source>
</evidence>
<dbReference type="SMART" id="SM01104">
    <property type="entry name" value="CTD"/>
    <property type="match status" value="1"/>
</dbReference>
<comment type="similarity">
    <text evidence="2 7">Belongs to the SPT5 family.</text>
</comment>
<dbReference type="InterPro" id="IPR017071">
    <property type="entry name" value="TF_Spt5_eukaryote"/>
</dbReference>
<dbReference type="Pfam" id="PF23037">
    <property type="entry name" value="KOWx_SPT5"/>
    <property type="match status" value="1"/>
</dbReference>
<feature type="domain" description="Spt5 C-terminal" evidence="12">
    <location>
        <begin position="691"/>
        <end position="823"/>
    </location>
</feature>
<comment type="function">
    <text evidence="6 7">The SPT4-SPT5 complex mediates both activation and inhibition of transcription elongation, and plays a role in pre-mRNA processing. This complex seems to be important for the stability of the RNA polymerase II elongation machinery on the chromatin template but not for the inherent ability of this machinery to translocate down the gene.</text>
</comment>
<dbReference type="EMBL" id="ML004910">
    <property type="protein sequence ID" value="RKP22094.1"/>
    <property type="molecule type" value="Genomic_DNA"/>
</dbReference>
<dbReference type="Gene3D" id="2.30.30.30">
    <property type="match status" value="3"/>
</dbReference>
<dbReference type="Pfam" id="PF23290">
    <property type="entry name" value="KOW5_SPT5"/>
    <property type="match status" value="1"/>
</dbReference>
<evidence type="ECO:0000313" key="14">
    <source>
        <dbReference type="EMBL" id="RKP22094.1"/>
    </source>
</evidence>
<keyword evidence="13" id="KW-0251">Elongation factor</keyword>
<dbReference type="GO" id="GO:0032044">
    <property type="term" value="C:DSIF complex"/>
    <property type="evidence" value="ECO:0007669"/>
    <property type="project" value="TreeGrafter"/>
</dbReference>
<dbReference type="InterPro" id="IPR006645">
    <property type="entry name" value="NGN-like_dom"/>
</dbReference>
<keyword evidence="5 7" id="KW-0539">Nucleus</keyword>
<dbReference type="Pfam" id="PF23291">
    <property type="entry name" value="KOW4_SPT5"/>
    <property type="match status" value="1"/>
</dbReference>
<feature type="compositionally biased region" description="Basic and acidic residues" evidence="9">
    <location>
        <begin position="1"/>
        <end position="10"/>
    </location>
</feature>
<evidence type="ECO:0000313" key="16">
    <source>
        <dbReference type="Proteomes" id="UP000281549"/>
    </source>
</evidence>
<dbReference type="SMART" id="SM00738">
    <property type="entry name" value="NGN"/>
    <property type="match status" value="1"/>
</dbReference>
<dbReference type="STRING" id="988480.A0A075B250"/>
<protein>
    <recommendedName>
        <fullName evidence="3 7">Transcription elongation factor SPT5</fullName>
    </recommendedName>
</protein>
<comment type="subcellular location">
    <subcellularLocation>
        <location evidence="1 7">Nucleus</location>
    </subcellularLocation>
</comment>
<dbReference type="SMART" id="SM00739">
    <property type="entry name" value="KOW"/>
    <property type="match status" value="7"/>
</dbReference>
<proteinExistence type="inferred from homology"/>
<dbReference type="PANTHER" id="PTHR11125">
    <property type="entry name" value="SUPPRESSOR OF TY 5"/>
    <property type="match status" value="1"/>
</dbReference>
<dbReference type="Proteomes" id="UP000281549">
    <property type="component" value="Unassembled WGS sequence"/>
</dbReference>
<accession>A0A075B250</accession>
<evidence type="ECO:0000256" key="3">
    <source>
        <dbReference type="ARBA" id="ARBA00020181"/>
    </source>
</evidence>
<dbReference type="InterPro" id="IPR005100">
    <property type="entry name" value="NGN-domain"/>
</dbReference>
<dbReference type="CDD" id="cd06082">
    <property type="entry name" value="KOW_Spt5_2"/>
    <property type="match status" value="1"/>
</dbReference>
<dbReference type="PANTHER" id="PTHR11125:SF7">
    <property type="entry name" value="TRANSCRIPTION ELONGATION FACTOR SPT5"/>
    <property type="match status" value="1"/>
</dbReference>
<feature type="domain" description="KOW" evidence="11">
    <location>
        <begin position="372"/>
        <end position="399"/>
    </location>
</feature>
<keyword evidence="8" id="KW-0175">Coiled coil</keyword>
<evidence type="ECO:0000256" key="5">
    <source>
        <dbReference type="ARBA" id="ARBA00023242"/>
    </source>
</evidence>
<keyword evidence="13" id="KW-0648">Protein biosynthesis</keyword>
<name>A0A075B250_ROZAC</name>
<organism evidence="13 15">
    <name type="scientific">Rozella allomycis (strain CSF55)</name>
    <dbReference type="NCBI Taxonomy" id="988480"/>
    <lineage>
        <taxon>Eukaryota</taxon>
        <taxon>Fungi</taxon>
        <taxon>Fungi incertae sedis</taxon>
        <taxon>Cryptomycota</taxon>
        <taxon>Cryptomycota incertae sedis</taxon>
        <taxon>Rozella</taxon>
    </lineage>
</organism>
<feature type="coiled-coil region" evidence="8">
    <location>
        <begin position="71"/>
        <end position="108"/>
    </location>
</feature>
<dbReference type="Proteomes" id="UP000030755">
    <property type="component" value="Unassembled WGS sequence"/>
</dbReference>
<dbReference type="HOGENOM" id="CLU_003537_1_1_1"/>
<dbReference type="InterPro" id="IPR036735">
    <property type="entry name" value="NGN_dom_sf"/>
</dbReference>
<dbReference type="InterPro" id="IPR041977">
    <property type="entry name" value="KOW_Spt5_4"/>
</dbReference>
<evidence type="ECO:0000256" key="6">
    <source>
        <dbReference type="ARBA" id="ARBA00024691"/>
    </source>
</evidence>
<feature type="domain" description="KOW" evidence="11">
    <location>
        <begin position="424"/>
        <end position="451"/>
    </location>
</feature>
<dbReference type="CDD" id="cd06083">
    <property type="entry name" value="KOW_Spt5_3"/>
    <property type="match status" value="1"/>
</dbReference>
<evidence type="ECO:0000256" key="2">
    <source>
        <dbReference type="ARBA" id="ARBA00006956"/>
    </source>
</evidence>
<evidence type="ECO:0000256" key="4">
    <source>
        <dbReference type="ARBA" id="ARBA00023163"/>
    </source>
</evidence>
<feature type="domain" description="KOW" evidence="11">
    <location>
        <begin position="548"/>
        <end position="575"/>
    </location>
</feature>
<dbReference type="OMA" id="YPVGYMN"/>
<sequence>MPLEEENKYSEEEEEYTDEEENERPKKKQRNMFVDVEAEVDESEGEDEYYDDDDELLKGKIDDFIADESELKETQERYSRATLERRFLRQEELDVEAEEQRLKQLYGRQSAFREFPIDKDKVPKQFLLPSVNDPKLWMVRCKIGKEKEIVMNLMRKFFDKEGTQEALQINSALCRDSLKGYIYVEAFRQAQVQKALDKTNHVYLQNITLVPIKEMVDVVTVKRKPVDVKLNAWVRVKRGVYSGDLGQVVDISDSNETVRLKLVPRLEVYNNPTTGVVEEGKRKLKKRPPARFFDVDQILKMDKKAEIAKSRGYFIFKSQAFKDGYLEREFKISAIECDKVMPTLEEISKFTGSEKDVDLNVLPELGQVSQAKLEKGDQVEVIEGDLMHLVGSVVSVEGENVKVKPSVQNLNETITFKMSQLAKYFKVGDFIKVVSGKHASEKGMVVKVEENTITFFSEISKKEIKCLAKDVRNAIHTSSTSNSSYNQLYNINDFVQIDPHNVGVIIRTEGDNLTIVDQTNNTRVIKAQDISQLRDAKSGNGFDARNNHIKVNDTVRILDGDYRNREVKILYIFRQMIFVQSRDIMENNGIHVVRSNNVLSTVAQVSNPATFAAPVQPPIVNVKKRDILTGNTVKVTKGPWKGYVGIVKDGDDNKVRIELHSKHKVISIPRMDIMQLDQSGNARPLNDRERGFQTPGIHDGGKTPAWNSSRTPAAGWGGKTPAYDGGKTPFDGSGWDGGRTPAAGWGGKTPFDGGKTPFDGSAWGDGKTPAEKGSTLWDAPSSTTPGRTPGWDLGRKTPMETATPAWDSGRKTPKTPFDAPRTPAIFGDNSHLDPRVRQITEAIANDPRRRPVENQLSKSEPEKIDWVKKNVIVRVNDGLYQGKEAQIISFDLTGSCSLKLVNEQTTFHLSSMSLQPVKPIKGESALILSGEQTGKIGVIKNIVDDECVVEIDSKLSMISDKILAKVAIE</sequence>
<feature type="domain" description="NusG-like N-terminal" evidence="10">
    <location>
        <begin position="133"/>
        <end position="222"/>
    </location>
</feature>
<reference evidence="16" key="2">
    <citation type="journal article" date="2018" name="Nat. Microbiol.">
        <title>Leveraging single-cell genomics to expand the fungal tree of life.</title>
        <authorList>
            <person name="Ahrendt S.R."/>
            <person name="Quandt C.A."/>
            <person name="Ciobanu D."/>
            <person name="Clum A."/>
            <person name="Salamov A."/>
            <person name="Andreopoulos B."/>
            <person name="Cheng J.F."/>
            <person name="Woyke T."/>
            <person name="Pelin A."/>
            <person name="Henrissat B."/>
            <person name="Reynolds N.K."/>
            <person name="Benny G.L."/>
            <person name="Smith M.E."/>
            <person name="James T.Y."/>
            <person name="Grigoriev I.V."/>
        </authorList>
    </citation>
    <scope>NUCLEOTIDE SEQUENCE [LARGE SCALE GENOMIC DNA]</scope>
    <source>
        <strain evidence="16">CSF55</strain>
    </source>
</reference>
<dbReference type="Gene3D" id="3.30.70.940">
    <property type="entry name" value="NusG, N-terminal domain"/>
    <property type="match status" value="1"/>
</dbReference>
<dbReference type="CDD" id="cd06084">
    <property type="entry name" value="KOW_Spt5_4"/>
    <property type="match status" value="1"/>
</dbReference>
<dbReference type="GO" id="GO:0003729">
    <property type="term" value="F:mRNA binding"/>
    <property type="evidence" value="ECO:0007669"/>
    <property type="project" value="TreeGrafter"/>
</dbReference>
<evidence type="ECO:0000256" key="1">
    <source>
        <dbReference type="ARBA" id="ARBA00004123"/>
    </source>
</evidence>
<feature type="region of interest" description="Disordered" evidence="9">
    <location>
        <begin position="1"/>
        <end position="50"/>
    </location>
</feature>
<keyword evidence="15" id="KW-1185">Reference proteome</keyword>
<dbReference type="GO" id="GO:0006368">
    <property type="term" value="P:transcription elongation by RNA polymerase II"/>
    <property type="evidence" value="ECO:0007669"/>
    <property type="project" value="TreeGrafter"/>
</dbReference>
<evidence type="ECO:0000259" key="10">
    <source>
        <dbReference type="SMART" id="SM00738"/>
    </source>
</evidence>
<evidence type="ECO:0000256" key="8">
    <source>
        <dbReference type="SAM" id="Coils"/>
    </source>
</evidence>
<feature type="compositionally biased region" description="Acidic residues" evidence="9">
    <location>
        <begin position="36"/>
        <end position="50"/>
    </location>
</feature>
<feature type="compositionally biased region" description="Acidic residues" evidence="9">
    <location>
        <begin position="11"/>
        <end position="22"/>
    </location>
</feature>
<reference evidence="13 15" key="1">
    <citation type="journal article" date="2013" name="Curr. Biol.">
        <title>Shared signatures of parasitism and phylogenomics unite Cryptomycota and microsporidia.</title>
        <authorList>
            <person name="James T.Y."/>
            <person name="Pelin A."/>
            <person name="Bonen L."/>
            <person name="Ahrendt S."/>
            <person name="Sain D."/>
            <person name="Corradi N."/>
            <person name="Stajich J.E."/>
        </authorList>
    </citation>
    <scope>NUCLEOTIDE SEQUENCE [LARGE SCALE GENOMIC DNA]</scope>
    <source>
        <strain evidence="13">CSF55</strain>
        <strain evidence="13">CSF55</strain>
    </source>
</reference>
<dbReference type="InterPro" id="IPR022581">
    <property type="entry name" value="Spt5_N"/>
</dbReference>
<dbReference type="Pfam" id="PF03439">
    <property type="entry name" value="Spt5-NGN"/>
    <property type="match status" value="1"/>
</dbReference>
<dbReference type="InterPro" id="IPR005824">
    <property type="entry name" value="KOW"/>
</dbReference>
<feature type="domain" description="KOW" evidence="11">
    <location>
        <begin position="918"/>
        <end position="945"/>
    </location>
</feature>
<dbReference type="FunFam" id="3.30.70.940:FF:000005">
    <property type="entry name" value="Transcription elongation factor SPT5"/>
    <property type="match status" value="1"/>
</dbReference>
<dbReference type="GO" id="GO:0006357">
    <property type="term" value="P:regulation of transcription by RNA polymerase II"/>
    <property type="evidence" value="ECO:0007669"/>
    <property type="project" value="InterPro"/>
</dbReference>
<dbReference type="InterPro" id="IPR041978">
    <property type="entry name" value="KOW_Spt5_5"/>
</dbReference>
<dbReference type="InterPro" id="IPR014722">
    <property type="entry name" value="Rib_uL2_dom2"/>
</dbReference>
<feature type="domain" description="KOW" evidence="11">
    <location>
        <begin position="626"/>
        <end position="653"/>
    </location>
</feature>
<dbReference type="InterPro" id="IPR057936">
    <property type="entry name" value="KOWx_Spt5"/>
</dbReference>
<evidence type="ECO:0000256" key="9">
    <source>
        <dbReference type="SAM" id="MobiDB-lite"/>
    </source>
</evidence>
<evidence type="ECO:0000313" key="15">
    <source>
        <dbReference type="Proteomes" id="UP000030755"/>
    </source>
</evidence>
<dbReference type="InterPro" id="IPR041975">
    <property type="entry name" value="KOW_Spt5_2"/>
</dbReference>
<feature type="domain" description="KOW" evidence="11">
    <location>
        <begin position="227"/>
        <end position="254"/>
    </location>
</feature>
<dbReference type="EMBL" id="KE560559">
    <property type="protein sequence ID" value="EPZ36455.1"/>
    <property type="molecule type" value="Genomic_DNA"/>
</dbReference>
<evidence type="ECO:0000259" key="11">
    <source>
        <dbReference type="SMART" id="SM00739"/>
    </source>
</evidence>
<dbReference type="OrthoDB" id="28901at2759"/>
<dbReference type="CDD" id="cd06081">
    <property type="entry name" value="KOW_Spt5_1"/>
    <property type="match status" value="1"/>
</dbReference>
<dbReference type="SUPFAM" id="SSF50104">
    <property type="entry name" value="Translation proteins SH3-like domain"/>
    <property type="match status" value="2"/>
</dbReference>
<feature type="domain" description="KOW" evidence="11">
    <location>
        <begin position="866"/>
        <end position="893"/>
    </location>
</feature>
<dbReference type="Pfam" id="PF11942">
    <property type="entry name" value="Spt5_N"/>
    <property type="match status" value="1"/>
</dbReference>
<dbReference type="CDD" id="cd06085">
    <property type="entry name" value="KOW_Spt5_5"/>
    <property type="match status" value="1"/>
</dbReference>
<dbReference type="InterPro" id="IPR039659">
    <property type="entry name" value="SPT5"/>
</dbReference>
<feature type="region of interest" description="Disordered" evidence="9">
    <location>
        <begin position="745"/>
        <end position="817"/>
    </location>
</feature>
<dbReference type="PIRSF" id="PIRSF036945">
    <property type="entry name" value="Spt5"/>
    <property type="match status" value="1"/>
</dbReference>
<dbReference type="AlphaFoldDB" id="A0A075B250"/>
<dbReference type="InterPro" id="IPR039385">
    <property type="entry name" value="NGN_Euk"/>
</dbReference>
<evidence type="ECO:0000256" key="7">
    <source>
        <dbReference type="PIRNR" id="PIRNR036945"/>
    </source>
</evidence>
<dbReference type="Pfam" id="PF23042">
    <property type="entry name" value="KOW1_SPT5"/>
    <property type="match status" value="1"/>
</dbReference>
<keyword evidence="4 7" id="KW-0804">Transcription</keyword>
<dbReference type="CDD" id="cd09888">
    <property type="entry name" value="NGN_Euk"/>
    <property type="match status" value="1"/>
</dbReference>
<dbReference type="Pfam" id="PF23284">
    <property type="entry name" value="KOW2_Spt5"/>
    <property type="match status" value="1"/>
</dbReference>
<dbReference type="InterPro" id="IPR024945">
    <property type="entry name" value="Spt5_C_dom"/>
</dbReference>
<gene>
    <name evidence="13" type="ORF">O9G_003326</name>
    <name evidence="14" type="ORF">ROZALSC1DRAFT_26519</name>
</gene>
<dbReference type="InterPro" id="IPR041976">
    <property type="entry name" value="KOW_Spt5_3"/>
</dbReference>
<dbReference type="GO" id="GO:0003746">
    <property type="term" value="F:translation elongation factor activity"/>
    <property type="evidence" value="ECO:0007669"/>
    <property type="project" value="UniProtKB-KW"/>
</dbReference>
<dbReference type="InterPro" id="IPR041973">
    <property type="entry name" value="KOW_Spt5_1"/>
</dbReference>
<reference evidence="14" key="3">
    <citation type="submission" date="2018-08" db="EMBL/GenBank/DDBJ databases">
        <title>Leveraging single-cell genomics to expand the Fungal Tree of Life.</title>
        <authorList>
            <consortium name="DOE Joint Genome Institute"/>
            <person name="Ahrendt S.R."/>
            <person name="Quandt C.A."/>
            <person name="Ciobanu D."/>
            <person name="Clum A."/>
            <person name="Salamov A."/>
            <person name="Andreopoulos B."/>
            <person name="Cheng J.-F."/>
            <person name="Woyke T."/>
            <person name="Pelin A."/>
            <person name="Henrissat B."/>
            <person name="Reynolds N."/>
            <person name="Benny G.L."/>
            <person name="Smith M.E."/>
            <person name="James T.Y."/>
            <person name="Grigoriev I.V."/>
        </authorList>
    </citation>
    <scope>NUCLEOTIDE SEQUENCE</scope>
    <source>
        <strain evidence="14">CSF55</strain>
    </source>
</reference>
<dbReference type="InterPro" id="IPR008991">
    <property type="entry name" value="Translation_prot_SH3-like_sf"/>
</dbReference>